<keyword evidence="2" id="KW-1185">Reference proteome</keyword>
<dbReference type="Proteomes" id="UP001175780">
    <property type="component" value="Unassembled WGS sequence"/>
</dbReference>
<organism evidence="1 2">
    <name type="scientific">Acinetobacter geminorum</name>
    <dbReference type="NCBI Taxonomy" id="2730922"/>
    <lineage>
        <taxon>Bacteria</taxon>
        <taxon>Pseudomonadati</taxon>
        <taxon>Pseudomonadota</taxon>
        <taxon>Gammaproteobacteria</taxon>
        <taxon>Moraxellales</taxon>
        <taxon>Moraxellaceae</taxon>
        <taxon>Acinetobacter</taxon>
    </lineage>
</organism>
<name>A0ABT8ZDJ7_9GAMM</name>
<comment type="caution">
    <text evidence="1">The sequence shown here is derived from an EMBL/GenBank/DDBJ whole genome shotgun (WGS) entry which is preliminary data.</text>
</comment>
<sequence>MINVTPDHPIAHEAYEVLKNLKCDYVNIIAHTYQKTAHEEGFFIAGIYPNSNEGGFNRLDWLTEYEQLQEKNLTRADFYNL</sequence>
<proteinExistence type="predicted"/>
<accession>A0ABT8ZDJ7</accession>
<evidence type="ECO:0000313" key="2">
    <source>
        <dbReference type="Proteomes" id="UP001175780"/>
    </source>
</evidence>
<gene>
    <name evidence="1" type="ORF">Q5X34_14045</name>
</gene>
<reference evidence="1" key="1">
    <citation type="submission" date="2023-07" db="EMBL/GenBank/DDBJ databases">
        <title>Whole genome sequencing of environmental Acinetobacter calcoaceticus-baumannii complex from non-hospital environment.</title>
        <authorList>
            <person name="Wee S.K."/>
            <person name="Khoo E.Z.Y."/>
            <person name="Mohammad T.A.-H."/>
            <person name="Tan S.E.K."/>
            <person name="Yap E.P.H."/>
        </authorList>
    </citation>
    <scope>NUCLEOTIDE SEQUENCE</scope>
    <source>
        <strain evidence="1">PUMA0118</strain>
    </source>
</reference>
<dbReference type="EMBL" id="JAUPID010000020">
    <property type="protein sequence ID" value="MDO7362793.1"/>
    <property type="molecule type" value="Genomic_DNA"/>
</dbReference>
<evidence type="ECO:0000313" key="1">
    <source>
        <dbReference type="EMBL" id="MDO7362793.1"/>
    </source>
</evidence>
<dbReference type="RefSeq" id="WP_304457313.1">
    <property type="nucleotide sequence ID" value="NZ_JAUPID010000020.1"/>
</dbReference>
<protein>
    <submittedName>
        <fullName evidence="1">Uncharacterized protein</fullName>
    </submittedName>
</protein>